<accession>A0ABS5SXW8</accession>
<dbReference type="RefSeq" id="WP_214237602.1">
    <property type="nucleotide sequence ID" value="NZ_JABBFR010000014.1"/>
</dbReference>
<dbReference type="PANTHER" id="PTHR31302">
    <property type="entry name" value="TRANSMEMBRANE PROTEIN WITH METALLOPHOSPHOESTERASE DOMAIN-RELATED"/>
    <property type="match status" value="1"/>
</dbReference>
<dbReference type="InterPro" id="IPR051158">
    <property type="entry name" value="Metallophosphoesterase_sf"/>
</dbReference>
<reference evidence="3 4" key="1">
    <citation type="submission" date="2020-04" db="EMBL/GenBank/DDBJ databases">
        <title>Genome sequencing of Rosenbergiella species.</title>
        <authorList>
            <person name="Alvarez-Perez S."/>
            <person name="Lievens B."/>
        </authorList>
    </citation>
    <scope>NUCLEOTIDE SEQUENCE [LARGE SCALE GENOMIC DNA]</scope>
    <source>
        <strain evidence="3 4">S61</strain>
    </source>
</reference>
<feature type="domain" description="Calcineurin-like phosphoesterase" evidence="2">
    <location>
        <begin position="145"/>
        <end position="311"/>
    </location>
</feature>
<keyword evidence="1" id="KW-1133">Transmembrane helix</keyword>
<feature type="transmembrane region" description="Helical" evidence="1">
    <location>
        <begin position="65"/>
        <end position="92"/>
    </location>
</feature>
<evidence type="ECO:0000313" key="4">
    <source>
        <dbReference type="Proteomes" id="UP000790096"/>
    </source>
</evidence>
<organism evidence="3 4">
    <name type="scientific">Rosenbergiella gaditana</name>
    <dbReference type="NCBI Taxonomy" id="2726987"/>
    <lineage>
        <taxon>Bacteria</taxon>
        <taxon>Pseudomonadati</taxon>
        <taxon>Pseudomonadota</taxon>
        <taxon>Gammaproteobacteria</taxon>
        <taxon>Enterobacterales</taxon>
        <taxon>Erwiniaceae</taxon>
        <taxon>Rosenbergiella</taxon>
    </lineage>
</organism>
<keyword evidence="1" id="KW-0812">Transmembrane</keyword>
<dbReference type="Pfam" id="PF00149">
    <property type="entry name" value="Metallophos"/>
    <property type="match status" value="1"/>
</dbReference>
<dbReference type="Gene3D" id="3.60.21.10">
    <property type="match status" value="1"/>
</dbReference>
<dbReference type="InterPro" id="IPR029052">
    <property type="entry name" value="Metallo-depent_PP-like"/>
</dbReference>
<proteinExistence type="predicted"/>
<dbReference type="PANTHER" id="PTHR31302:SF0">
    <property type="entry name" value="TRANSMEMBRANE PROTEIN WITH METALLOPHOSPHOESTERASE DOMAIN"/>
    <property type="match status" value="1"/>
</dbReference>
<dbReference type="CDD" id="cd07385">
    <property type="entry name" value="MPP_YkuE_C"/>
    <property type="match status" value="1"/>
</dbReference>
<feature type="transmembrane region" description="Helical" evidence="1">
    <location>
        <begin position="25"/>
        <end position="45"/>
    </location>
</feature>
<feature type="transmembrane region" description="Helical" evidence="1">
    <location>
        <begin position="104"/>
        <end position="122"/>
    </location>
</feature>
<dbReference type="InterPro" id="IPR004843">
    <property type="entry name" value="Calcineurin-like_PHP"/>
</dbReference>
<comment type="caution">
    <text evidence="3">The sequence shown here is derived from an EMBL/GenBank/DDBJ whole genome shotgun (WGS) entry which is preliminary data.</text>
</comment>
<gene>
    <name evidence="3" type="ORF">HH682_11020</name>
</gene>
<sequence>MFAWITLLPALYIGGRFILPLPLPLILRLLFFIAVVLVAECHLVYKFVFGNRFAPEFPHGVMVAINFLFGSLIAFTLLLILCDIVSAVQFALRGAWPTHQTTRYVLLCISLVTAGYATYQAVKVPRVKTVTLTLQNLPKAFEGYRVVQLTDLHASTLFTGRWMKKVVDRTNQLQADVVLFTGDVADGSIEKRFNDVAPLAALEAKQGCFAIPGNHEYYSGYPEWMQRMQQLGFHELINRSVTIEKEGRRLYIAGVTDEAALRYGQAGPNLEQALAGVDRQSPIILLDHRPENARQNLAAGVALQLSGHTHGGMVYGLATLVKRANQGFSSGLYTLNNRHLYVSNGTGLWNGFALRLGYPSEITLFILKSDEAHTG</sequence>
<dbReference type="EMBL" id="JABBFR010000014">
    <property type="protein sequence ID" value="MBT0724943.1"/>
    <property type="molecule type" value="Genomic_DNA"/>
</dbReference>
<protein>
    <submittedName>
        <fullName evidence="3">Metallophosphoesterase</fullName>
    </submittedName>
</protein>
<dbReference type="Proteomes" id="UP000790096">
    <property type="component" value="Unassembled WGS sequence"/>
</dbReference>
<evidence type="ECO:0000313" key="3">
    <source>
        <dbReference type="EMBL" id="MBT0724943.1"/>
    </source>
</evidence>
<dbReference type="SUPFAM" id="SSF56300">
    <property type="entry name" value="Metallo-dependent phosphatases"/>
    <property type="match status" value="1"/>
</dbReference>
<evidence type="ECO:0000256" key="1">
    <source>
        <dbReference type="SAM" id="Phobius"/>
    </source>
</evidence>
<name>A0ABS5SXW8_9GAMM</name>
<keyword evidence="1" id="KW-0472">Membrane</keyword>
<evidence type="ECO:0000259" key="2">
    <source>
        <dbReference type="Pfam" id="PF00149"/>
    </source>
</evidence>
<keyword evidence="4" id="KW-1185">Reference proteome</keyword>